<keyword evidence="3" id="KW-1185">Reference proteome</keyword>
<sequence length="219" mass="25415">MKIATWNVERLKKKKYLPEIISEIEKINADILVLTETDSQILPENYPYKIETKPLILVNSLAKTTENRVSIFSKFPIVETFETYDNFTSCSAEIETPFGKLVIYGTIVGVLGNRNEQFIPDLKSQMNDLQELSDKNICFVGDFNCSFSDNYYFTNEGRNLFNENFKILKLKNITAKIPENIDHIVMSENFIERFKIKISEFNLDKKLSDHKGIIAELKY</sequence>
<dbReference type="GO" id="GO:0004519">
    <property type="term" value="F:endonuclease activity"/>
    <property type="evidence" value="ECO:0007669"/>
    <property type="project" value="UniProtKB-KW"/>
</dbReference>
<protein>
    <submittedName>
        <fullName evidence="2">Endonuclease/Exonuclease/phosphatase family protein</fullName>
    </submittedName>
</protein>
<name>A0A1E5UCH3_9FLAO</name>
<evidence type="ECO:0000259" key="1">
    <source>
        <dbReference type="Pfam" id="PF03372"/>
    </source>
</evidence>
<dbReference type="EMBL" id="MKGI01000076">
    <property type="protein sequence ID" value="OEL10560.1"/>
    <property type="molecule type" value="Genomic_DNA"/>
</dbReference>
<keyword evidence="2" id="KW-0378">Hydrolase</keyword>
<comment type="caution">
    <text evidence="2">The sequence shown here is derived from an EMBL/GenBank/DDBJ whole genome shotgun (WGS) entry which is preliminary data.</text>
</comment>
<dbReference type="RefSeq" id="WP_069799791.1">
    <property type="nucleotide sequence ID" value="NZ_CP034157.1"/>
</dbReference>
<gene>
    <name evidence="2" type="ORF">BHF72_0383</name>
</gene>
<dbReference type="STRING" id="237258.SAMN04489756_10484"/>
<dbReference type="InterPro" id="IPR036691">
    <property type="entry name" value="Endo/exonu/phosph_ase_sf"/>
</dbReference>
<dbReference type="Gene3D" id="3.60.10.10">
    <property type="entry name" value="Endonuclease/exonuclease/phosphatase"/>
    <property type="match status" value="1"/>
</dbReference>
<keyword evidence="2" id="KW-0255">Endonuclease</keyword>
<dbReference type="InterPro" id="IPR005135">
    <property type="entry name" value="Endo/exonuclease/phosphatase"/>
</dbReference>
<reference evidence="2 3" key="1">
    <citation type="submission" date="2016-09" db="EMBL/GenBank/DDBJ databases">
        <authorList>
            <person name="Capua I."/>
            <person name="De Benedictis P."/>
            <person name="Joannis T."/>
            <person name="Lombin L.H."/>
            <person name="Cattoli G."/>
        </authorList>
    </citation>
    <scope>NUCLEOTIDE SEQUENCE [LARGE SCALE GENOMIC DNA]</scope>
    <source>
        <strain evidence="2 3">NRS-1</strain>
    </source>
</reference>
<dbReference type="SUPFAM" id="SSF56219">
    <property type="entry name" value="DNase I-like"/>
    <property type="match status" value="1"/>
</dbReference>
<evidence type="ECO:0000313" key="3">
    <source>
        <dbReference type="Proteomes" id="UP000095601"/>
    </source>
</evidence>
<keyword evidence="2" id="KW-0540">Nuclease</keyword>
<dbReference type="GO" id="GO:0004527">
    <property type="term" value="F:exonuclease activity"/>
    <property type="evidence" value="ECO:0007669"/>
    <property type="project" value="UniProtKB-KW"/>
</dbReference>
<keyword evidence="2" id="KW-0269">Exonuclease</keyword>
<feature type="domain" description="Endonuclease/exonuclease/phosphatase" evidence="1">
    <location>
        <begin position="4"/>
        <end position="210"/>
    </location>
</feature>
<dbReference type="AlphaFoldDB" id="A0A1E5UCH3"/>
<organism evidence="2 3">
    <name type="scientific">Cloacibacterium normanense</name>
    <dbReference type="NCBI Taxonomy" id="237258"/>
    <lineage>
        <taxon>Bacteria</taxon>
        <taxon>Pseudomonadati</taxon>
        <taxon>Bacteroidota</taxon>
        <taxon>Flavobacteriia</taxon>
        <taxon>Flavobacteriales</taxon>
        <taxon>Weeksellaceae</taxon>
    </lineage>
</organism>
<accession>A0A1E5UCH3</accession>
<dbReference type="Pfam" id="PF03372">
    <property type="entry name" value="Exo_endo_phos"/>
    <property type="match status" value="1"/>
</dbReference>
<evidence type="ECO:0000313" key="2">
    <source>
        <dbReference type="EMBL" id="OEL10560.1"/>
    </source>
</evidence>
<dbReference type="OrthoDB" id="2079671at2"/>
<proteinExistence type="predicted"/>
<dbReference type="Proteomes" id="UP000095601">
    <property type="component" value="Unassembled WGS sequence"/>
</dbReference>
<dbReference type="KEGG" id="cnr:EB819_11450"/>